<dbReference type="GO" id="GO:0009055">
    <property type="term" value="F:electron transfer activity"/>
    <property type="evidence" value="ECO:0007669"/>
    <property type="project" value="TreeGrafter"/>
</dbReference>
<reference evidence="3 4" key="1">
    <citation type="submission" date="2019-08" db="EMBL/GenBank/DDBJ databases">
        <title>Draft genome analysis of Rheinheimera tangshanensis isolated from the roots of fresh rice plants (Oryza sativa).</title>
        <authorList>
            <person name="Yu Q."/>
            <person name="Qi Y."/>
            <person name="Zhang H."/>
            <person name="Pu J."/>
        </authorList>
    </citation>
    <scope>NUCLEOTIDE SEQUENCE [LARGE SCALE GENOMIC DNA]</scope>
    <source>
        <strain evidence="3 4">JA3-B52</strain>
    </source>
</reference>
<dbReference type="RefSeq" id="WP_053425951.1">
    <property type="nucleotide sequence ID" value="NZ_BAAAGC010000008.1"/>
</dbReference>
<keyword evidence="4" id="KW-1185">Reference proteome</keyword>
<organism evidence="3 4">
    <name type="scientific">Rheinheimera tangshanensis</name>
    <dbReference type="NCBI Taxonomy" id="400153"/>
    <lineage>
        <taxon>Bacteria</taxon>
        <taxon>Pseudomonadati</taxon>
        <taxon>Pseudomonadota</taxon>
        <taxon>Gammaproteobacteria</taxon>
        <taxon>Chromatiales</taxon>
        <taxon>Chromatiaceae</taxon>
        <taxon>Rheinheimera</taxon>
    </lineage>
</organism>
<evidence type="ECO:0000313" key="4">
    <source>
        <dbReference type="Proteomes" id="UP000321814"/>
    </source>
</evidence>
<dbReference type="InterPro" id="IPR029039">
    <property type="entry name" value="Flavoprotein-like_sf"/>
</dbReference>
<dbReference type="PANTHER" id="PTHR47307">
    <property type="entry name" value="GLUTATHIONE-REGULATED POTASSIUM-EFFLUX SYSTEM ANCILLARY PROTEIN KEFG"/>
    <property type="match status" value="1"/>
</dbReference>
<evidence type="ECO:0000313" key="3">
    <source>
        <dbReference type="EMBL" id="TXK81510.1"/>
    </source>
</evidence>
<sequence length="177" mass="20203">MISLLYAHPYARHARLEQMMLNAVQHWPGLELRDLYQLYPDFYIDVALEQKMLAHSKAIVLHYPMQWGLPPALLVQYLHKVFQYGWAYGKDASAGPVMSLQGKGFWLVTHAVAPQHELDPCYQQTMFTPLRQLALSCGMEWQQPLMLPELTDSTIATEAAELFRSGLEQLSSAITLD</sequence>
<evidence type="ECO:0000256" key="1">
    <source>
        <dbReference type="ARBA" id="ARBA00023002"/>
    </source>
</evidence>
<dbReference type="GO" id="GO:0010181">
    <property type="term" value="F:FMN binding"/>
    <property type="evidence" value="ECO:0007669"/>
    <property type="project" value="TreeGrafter"/>
</dbReference>
<dbReference type="AlphaFoldDB" id="A0A5C8M294"/>
<proteinExistence type="predicted"/>
<dbReference type="InterPro" id="IPR046980">
    <property type="entry name" value="KefG/KefF"/>
</dbReference>
<dbReference type="GO" id="GO:0003955">
    <property type="term" value="F:NAD(P)H dehydrogenase (quinone) activity"/>
    <property type="evidence" value="ECO:0007669"/>
    <property type="project" value="TreeGrafter"/>
</dbReference>
<dbReference type="InterPro" id="IPR003680">
    <property type="entry name" value="Flavodoxin_fold"/>
</dbReference>
<dbReference type="Pfam" id="PF02525">
    <property type="entry name" value="Flavodoxin_2"/>
    <property type="match status" value="1"/>
</dbReference>
<dbReference type="Proteomes" id="UP000321814">
    <property type="component" value="Unassembled WGS sequence"/>
</dbReference>
<dbReference type="OrthoDB" id="9798454at2"/>
<dbReference type="SUPFAM" id="SSF52218">
    <property type="entry name" value="Flavoproteins"/>
    <property type="match status" value="1"/>
</dbReference>
<dbReference type="Gene3D" id="3.40.50.360">
    <property type="match status" value="1"/>
</dbReference>
<accession>A0A5C8M294</accession>
<dbReference type="PANTHER" id="PTHR47307:SF2">
    <property type="entry name" value="GLUTATHIONE-REGULATED POTASSIUM-EFFLUX SYSTEM ANCILLARY PROTEIN KEFF"/>
    <property type="match status" value="1"/>
</dbReference>
<keyword evidence="1" id="KW-0560">Oxidoreductase</keyword>
<protein>
    <submittedName>
        <fullName evidence="3">Glutathione-regulated potassium-efflux system ancillary protein KefF</fullName>
    </submittedName>
</protein>
<evidence type="ECO:0000259" key="2">
    <source>
        <dbReference type="Pfam" id="PF02525"/>
    </source>
</evidence>
<feature type="domain" description="Flavodoxin-like fold" evidence="2">
    <location>
        <begin position="4"/>
        <end position="154"/>
    </location>
</feature>
<dbReference type="EMBL" id="VRLR01000003">
    <property type="protein sequence ID" value="TXK81510.1"/>
    <property type="molecule type" value="Genomic_DNA"/>
</dbReference>
<name>A0A5C8M294_9GAMM</name>
<gene>
    <name evidence="3" type="ORF">FU839_06230</name>
</gene>
<comment type="caution">
    <text evidence="3">The sequence shown here is derived from an EMBL/GenBank/DDBJ whole genome shotgun (WGS) entry which is preliminary data.</text>
</comment>